<sequence length="30" mass="3746">MRIPSILKEWEEINIDIEKLKDYKKRAKEE</sequence>
<organism evidence="1">
    <name type="scientific">marine sediment metagenome</name>
    <dbReference type="NCBI Taxonomy" id="412755"/>
    <lineage>
        <taxon>unclassified sequences</taxon>
        <taxon>metagenomes</taxon>
        <taxon>ecological metagenomes</taxon>
    </lineage>
</organism>
<dbReference type="EMBL" id="LAZR01067359">
    <property type="protein sequence ID" value="KKK51738.1"/>
    <property type="molecule type" value="Genomic_DNA"/>
</dbReference>
<accession>A0A0F8W572</accession>
<feature type="non-terminal residue" evidence="1">
    <location>
        <position position="30"/>
    </location>
</feature>
<evidence type="ECO:0000313" key="1">
    <source>
        <dbReference type="EMBL" id="KKK51738.1"/>
    </source>
</evidence>
<reference evidence="1" key="1">
    <citation type="journal article" date="2015" name="Nature">
        <title>Complex archaea that bridge the gap between prokaryotes and eukaryotes.</title>
        <authorList>
            <person name="Spang A."/>
            <person name="Saw J.H."/>
            <person name="Jorgensen S.L."/>
            <person name="Zaremba-Niedzwiedzka K."/>
            <person name="Martijn J."/>
            <person name="Lind A.E."/>
            <person name="van Eijk R."/>
            <person name="Schleper C."/>
            <person name="Guy L."/>
            <person name="Ettema T.J."/>
        </authorList>
    </citation>
    <scope>NUCLEOTIDE SEQUENCE</scope>
</reference>
<dbReference type="AlphaFoldDB" id="A0A0F8W572"/>
<comment type="caution">
    <text evidence="1">The sequence shown here is derived from an EMBL/GenBank/DDBJ whole genome shotgun (WGS) entry which is preliminary data.</text>
</comment>
<proteinExistence type="predicted"/>
<protein>
    <submittedName>
        <fullName evidence="1">Uncharacterized protein</fullName>
    </submittedName>
</protein>
<name>A0A0F8W572_9ZZZZ</name>
<gene>
    <name evidence="1" type="ORF">LCGC14_3111960</name>
</gene>